<dbReference type="SMART" id="SM01133">
    <property type="entry name" value="DeoC"/>
    <property type="match status" value="1"/>
</dbReference>
<dbReference type="SUPFAM" id="SSF51569">
    <property type="entry name" value="Aldolase"/>
    <property type="match status" value="1"/>
</dbReference>
<dbReference type="InterPro" id="IPR050552">
    <property type="entry name" value="LacD_aldolase"/>
</dbReference>
<protein>
    <submittedName>
        <fullName evidence="3">Aldolase</fullName>
    </submittedName>
</protein>
<evidence type="ECO:0000256" key="1">
    <source>
        <dbReference type="ARBA" id="ARBA00008679"/>
    </source>
</evidence>
<proteinExistence type="inferred from homology"/>
<dbReference type="Pfam" id="PF01791">
    <property type="entry name" value="DeoC"/>
    <property type="match status" value="1"/>
</dbReference>
<reference evidence="3 4" key="1">
    <citation type="submission" date="2020-03" db="EMBL/GenBank/DDBJ databases">
        <title>Whole genome shotgun sequence of Phytohabitans houttuyneae NBRC 108639.</title>
        <authorList>
            <person name="Komaki H."/>
            <person name="Tamura T."/>
        </authorList>
    </citation>
    <scope>NUCLEOTIDE SEQUENCE [LARGE SCALE GENOMIC DNA]</scope>
    <source>
        <strain evidence="3 4">NBRC 108639</strain>
    </source>
</reference>
<keyword evidence="2" id="KW-0456">Lyase</keyword>
<keyword evidence="4" id="KW-1185">Reference proteome</keyword>
<dbReference type="GO" id="GO:1902777">
    <property type="term" value="P:6-sulfoquinovose(1-) catabolic process"/>
    <property type="evidence" value="ECO:0007669"/>
    <property type="project" value="TreeGrafter"/>
</dbReference>
<dbReference type="Gene3D" id="3.20.20.70">
    <property type="entry name" value="Aldolase class I"/>
    <property type="match status" value="1"/>
</dbReference>
<evidence type="ECO:0000313" key="3">
    <source>
        <dbReference type="EMBL" id="GFJ85874.1"/>
    </source>
</evidence>
<dbReference type="Proteomes" id="UP000482800">
    <property type="component" value="Unassembled WGS sequence"/>
</dbReference>
<dbReference type="GO" id="GO:0061595">
    <property type="term" value="F:6-deoxy-6-sulfofructose-1-phosphate aldolase activity"/>
    <property type="evidence" value="ECO:0007669"/>
    <property type="project" value="TreeGrafter"/>
</dbReference>
<evidence type="ECO:0000256" key="2">
    <source>
        <dbReference type="ARBA" id="ARBA00023239"/>
    </source>
</evidence>
<gene>
    <name evidence="3" type="primary">yihT</name>
    <name evidence="3" type="ORF">Phou_100540</name>
</gene>
<dbReference type="PANTHER" id="PTHR39340:SF1">
    <property type="entry name" value="SULFOFRUCTOSEPHOSPHATE ALDOLASE"/>
    <property type="match status" value="1"/>
</dbReference>
<name>A0A6V8KPU7_9ACTN</name>
<accession>A0A6V8KPU7</accession>
<organism evidence="3 4">
    <name type="scientific">Phytohabitans houttuyneae</name>
    <dbReference type="NCBI Taxonomy" id="1076126"/>
    <lineage>
        <taxon>Bacteria</taxon>
        <taxon>Bacillati</taxon>
        <taxon>Actinomycetota</taxon>
        <taxon>Actinomycetes</taxon>
        <taxon>Micromonosporales</taxon>
        <taxon>Micromonosporaceae</taxon>
    </lineage>
</organism>
<comment type="similarity">
    <text evidence="1">Belongs to the aldolase LacD family.</text>
</comment>
<dbReference type="EMBL" id="BLPF01000004">
    <property type="protein sequence ID" value="GFJ85874.1"/>
    <property type="molecule type" value="Genomic_DNA"/>
</dbReference>
<sequence>MTSNQVIANPAAGELLDPLRAAEGGFAMLALDQRESLRRMFPLVDGAEAGDDALRRFKATAARVLSPFASAVLLDRPYAVTDSRPDTLSPACGFILAADDLVQPPGEAVVDTHLDASITPEFVKQVGANALKLLVVWRADGRERERAELVGAFVTLAREAGVASLVEAIARPADGEAWASQAQRHEAILDAAREIAPLGGLIYKAEVPGYSPGDVSQVREHAERMTDIVPVPWVVLSNGVAQPDFAGALREACHGGASGFLAGRAVWADTVADPDTDGALAGRSVERLRALSAIVAEVRGS</sequence>
<dbReference type="AlphaFoldDB" id="A0A6V8KPU7"/>
<reference evidence="3 4" key="2">
    <citation type="submission" date="2020-03" db="EMBL/GenBank/DDBJ databases">
        <authorList>
            <person name="Ichikawa N."/>
            <person name="Kimura A."/>
            <person name="Kitahashi Y."/>
            <person name="Uohara A."/>
        </authorList>
    </citation>
    <scope>NUCLEOTIDE SEQUENCE [LARGE SCALE GENOMIC DNA]</scope>
    <source>
        <strain evidence="3 4">NBRC 108639</strain>
    </source>
</reference>
<dbReference type="RefSeq" id="WP_173071160.1">
    <property type="nucleotide sequence ID" value="NZ_BAABGO010000002.1"/>
</dbReference>
<dbReference type="PANTHER" id="PTHR39340">
    <property type="entry name" value="SULFOFRUCTOSEPHOSPHATE ALDOLASE"/>
    <property type="match status" value="1"/>
</dbReference>
<evidence type="ECO:0000313" key="4">
    <source>
        <dbReference type="Proteomes" id="UP000482800"/>
    </source>
</evidence>
<comment type="caution">
    <text evidence="3">The sequence shown here is derived from an EMBL/GenBank/DDBJ whole genome shotgun (WGS) entry which is preliminary data.</text>
</comment>
<dbReference type="InterPro" id="IPR002915">
    <property type="entry name" value="DeoC/FbaB/LacD_aldolase"/>
</dbReference>
<dbReference type="InterPro" id="IPR013785">
    <property type="entry name" value="Aldolase_TIM"/>
</dbReference>